<proteinExistence type="predicted"/>
<evidence type="ECO:0000256" key="6">
    <source>
        <dbReference type="SAM" id="MobiDB-lite"/>
    </source>
</evidence>
<feature type="transmembrane region" description="Helical" evidence="7">
    <location>
        <begin position="427"/>
        <end position="452"/>
    </location>
</feature>
<feature type="transmembrane region" description="Helical" evidence="7">
    <location>
        <begin position="129"/>
        <end position="148"/>
    </location>
</feature>
<evidence type="ECO:0000256" key="5">
    <source>
        <dbReference type="ARBA" id="ARBA00023136"/>
    </source>
</evidence>
<evidence type="ECO:0000256" key="3">
    <source>
        <dbReference type="ARBA" id="ARBA00022692"/>
    </source>
</evidence>
<keyword evidence="4 7" id="KW-1133">Transmembrane helix</keyword>
<evidence type="ECO:0000313" key="8">
    <source>
        <dbReference type="EMBL" id="MFD5098022.1"/>
    </source>
</evidence>
<feature type="transmembrane region" description="Helical" evidence="7">
    <location>
        <begin position="25"/>
        <end position="45"/>
    </location>
</feature>
<dbReference type="PANTHER" id="PTHR30250:SF11">
    <property type="entry name" value="O-ANTIGEN TRANSPORTER-RELATED"/>
    <property type="match status" value="1"/>
</dbReference>
<feature type="transmembrane region" description="Helical" evidence="7">
    <location>
        <begin position="335"/>
        <end position="354"/>
    </location>
</feature>
<dbReference type="RefSeq" id="WP_386708254.1">
    <property type="nucleotide sequence ID" value="NZ_JBHXIJ010000011.1"/>
</dbReference>
<dbReference type="InterPro" id="IPR050833">
    <property type="entry name" value="Poly_Biosynth_Transport"/>
</dbReference>
<feature type="transmembrane region" description="Helical" evidence="7">
    <location>
        <begin position="390"/>
        <end position="407"/>
    </location>
</feature>
<feature type="compositionally biased region" description="Low complexity" evidence="6">
    <location>
        <begin position="509"/>
        <end position="526"/>
    </location>
</feature>
<evidence type="ECO:0000256" key="4">
    <source>
        <dbReference type="ARBA" id="ARBA00022989"/>
    </source>
</evidence>
<organism evidence="8 9">
    <name type="scientific">Streptomyces albidochromogenes</name>
    <dbReference type="NCBI Taxonomy" id="329524"/>
    <lineage>
        <taxon>Bacteria</taxon>
        <taxon>Bacillati</taxon>
        <taxon>Actinomycetota</taxon>
        <taxon>Actinomycetes</taxon>
        <taxon>Kitasatosporales</taxon>
        <taxon>Streptomycetaceae</taxon>
        <taxon>Streptomyces</taxon>
    </lineage>
</organism>
<feature type="transmembrane region" description="Helical" evidence="7">
    <location>
        <begin position="297"/>
        <end position="315"/>
    </location>
</feature>
<feature type="compositionally biased region" description="Pro residues" evidence="6">
    <location>
        <begin position="475"/>
        <end position="488"/>
    </location>
</feature>
<accession>A0ABW6FHP6</accession>
<feature type="transmembrane region" description="Helical" evidence="7">
    <location>
        <begin position="187"/>
        <end position="204"/>
    </location>
</feature>
<dbReference type="PANTHER" id="PTHR30250">
    <property type="entry name" value="PST FAMILY PREDICTED COLANIC ACID TRANSPORTER"/>
    <property type="match status" value="1"/>
</dbReference>
<evidence type="ECO:0000256" key="1">
    <source>
        <dbReference type="ARBA" id="ARBA00004651"/>
    </source>
</evidence>
<evidence type="ECO:0000256" key="2">
    <source>
        <dbReference type="ARBA" id="ARBA00022475"/>
    </source>
</evidence>
<keyword evidence="5 7" id="KW-0472">Membrane</keyword>
<name>A0ABW6FHP6_9ACTN</name>
<dbReference type="Proteomes" id="UP001598448">
    <property type="component" value="Unassembled WGS sequence"/>
</dbReference>
<feature type="transmembrane region" description="Helical" evidence="7">
    <location>
        <begin position="366"/>
        <end position="384"/>
    </location>
</feature>
<feature type="transmembrane region" description="Helical" evidence="7">
    <location>
        <begin position="268"/>
        <end position="285"/>
    </location>
</feature>
<feature type="transmembrane region" description="Helical" evidence="7">
    <location>
        <begin position="97"/>
        <end position="123"/>
    </location>
</feature>
<feature type="region of interest" description="Disordered" evidence="6">
    <location>
        <begin position="462"/>
        <end position="532"/>
    </location>
</feature>
<comment type="subcellular location">
    <subcellularLocation>
        <location evidence="1">Cell membrane</location>
        <topology evidence="1">Multi-pass membrane protein</topology>
    </subcellularLocation>
</comment>
<evidence type="ECO:0000256" key="7">
    <source>
        <dbReference type="SAM" id="Phobius"/>
    </source>
</evidence>
<feature type="transmembrane region" description="Helical" evidence="7">
    <location>
        <begin position="65"/>
        <end position="85"/>
    </location>
</feature>
<feature type="transmembrane region" description="Helical" evidence="7">
    <location>
        <begin position="160"/>
        <end position="181"/>
    </location>
</feature>
<comment type="caution">
    <text evidence="8">The sequence shown here is derived from an EMBL/GenBank/DDBJ whole genome shotgun (WGS) entry which is preliminary data.</text>
</comment>
<reference evidence="8 9" key="1">
    <citation type="submission" date="2024-09" db="EMBL/GenBank/DDBJ databases">
        <title>The Natural Products Discovery Center: Release of the First 8490 Sequenced Strains for Exploring Actinobacteria Biosynthetic Diversity.</title>
        <authorList>
            <person name="Kalkreuter E."/>
            <person name="Kautsar S.A."/>
            <person name="Yang D."/>
            <person name="Bader C.D."/>
            <person name="Teijaro C.N."/>
            <person name="Fluegel L."/>
            <person name="Davis C.M."/>
            <person name="Simpson J.R."/>
            <person name="Lauterbach L."/>
            <person name="Steele A.D."/>
            <person name="Gui C."/>
            <person name="Meng S."/>
            <person name="Li G."/>
            <person name="Viehrig K."/>
            <person name="Ye F."/>
            <person name="Su P."/>
            <person name="Kiefer A.F."/>
            <person name="Nichols A."/>
            <person name="Cepeda A.J."/>
            <person name="Yan W."/>
            <person name="Fan B."/>
            <person name="Jiang Y."/>
            <person name="Adhikari A."/>
            <person name="Zheng C.-J."/>
            <person name="Schuster L."/>
            <person name="Cowan T.M."/>
            <person name="Smanski M.J."/>
            <person name="Chevrette M.G."/>
            <person name="De Carvalho L.P.S."/>
            <person name="Shen B."/>
        </authorList>
    </citation>
    <scope>NUCLEOTIDE SEQUENCE [LARGE SCALE GENOMIC DNA]</scope>
    <source>
        <strain evidence="8 9">NPDC058348</strain>
    </source>
</reference>
<keyword evidence="2" id="KW-1003">Cell membrane</keyword>
<protein>
    <submittedName>
        <fullName evidence="8">Lipopolysaccharide biosynthesis protein</fullName>
    </submittedName>
</protein>
<sequence length="841" mass="89118">MTAFRTATAHRPAPRTDVVKAVHGARWFTAAALMVGAVNYGYALLLTRLLDVGSYARFAAGQGLLLSAATVATVTVPWVLAQALARSRSDAERGDAGRFAIITSIGGGLVVGSVVAAVATQFAGPATTLALALSTLLIYVTTVTAGWLQGQERMRSLSLLHVGEVVLKMAAGVFLVVALGLSDTGALAAFGIGALPLLLWWPSLPRGSGRPWRSASANRDLWRRAAGIACLQGLVALMAAIDVVLVTVLPADRPAAASYQASVTLSRVPLFVAGAVSMAFFPALSRRSAGSALSASALRMYVIGSVPLAVMLATVPGPVLTTVFPSDYSMMRSLLIFTAVTGFAIGSINLIVTFSQAADDYACARWQVVGLVVFTAAILTGWRIDGVRGIAIGGALGSVGALGLLLLRLIRRQGTGFLRRMPLLEPLLLAGVLALLHPFPVVWLIAATVIGVRAVERFLRRPGAPDPAEDLPEVTTPPPPTDPPPGPAPRDDGAPPGRPPGHATDEPAVRAPATTAATTTEEPGTAMTYQPADHSTVRASGVEELPSRLLVDSVWRGEVRPAGDAALRRALSLARDNQVEGRLARAYPRQLADVVREVDTANELFRRNLGEVTDRLHDTGIPTVLIKADLAGDYVYGNFDLVVPDGCWEAACDALEGWYVQRSTYWLERSTKVLLEPPRGPAAHLHTAVSWFGVPVMSTARLFGRASPDGGAWMVPHPADELRIWLAHGLFQNLTLDLSELFAVRDLLVPDIVAEARREAAREGWLAGGARALAVAVDAMRSLDRGTPIRLPVPLPVAASLRVGAEHAFHLLRHGRTSVATREAALRVPLVVAKKRRMLVS</sequence>
<keyword evidence="9" id="KW-1185">Reference proteome</keyword>
<feature type="transmembrane region" description="Helical" evidence="7">
    <location>
        <begin position="225"/>
        <end position="248"/>
    </location>
</feature>
<dbReference type="EMBL" id="JBHXIJ010000011">
    <property type="protein sequence ID" value="MFD5098022.1"/>
    <property type="molecule type" value="Genomic_DNA"/>
</dbReference>
<evidence type="ECO:0000313" key="9">
    <source>
        <dbReference type="Proteomes" id="UP001598448"/>
    </source>
</evidence>
<gene>
    <name evidence="8" type="ORF">ACFWJN_03410</name>
</gene>
<keyword evidence="3 7" id="KW-0812">Transmembrane</keyword>